<gene>
    <name evidence="1" type="ORF">MIND_00894000</name>
</gene>
<evidence type="ECO:0000313" key="2">
    <source>
        <dbReference type="Proteomes" id="UP000636479"/>
    </source>
</evidence>
<evidence type="ECO:0000313" key="1">
    <source>
        <dbReference type="EMBL" id="KAF7299442.1"/>
    </source>
</evidence>
<comment type="caution">
    <text evidence="1">The sequence shown here is derived from an EMBL/GenBank/DDBJ whole genome shotgun (WGS) entry which is preliminary data.</text>
</comment>
<dbReference type="EMBL" id="JACAZF010000007">
    <property type="protein sequence ID" value="KAF7299442.1"/>
    <property type="molecule type" value="Genomic_DNA"/>
</dbReference>
<proteinExistence type="predicted"/>
<organism evidence="1 2">
    <name type="scientific">Mycena indigotica</name>
    <dbReference type="NCBI Taxonomy" id="2126181"/>
    <lineage>
        <taxon>Eukaryota</taxon>
        <taxon>Fungi</taxon>
        <taxon>Dikarya</taxon>
        <taxon>Basidiomycota</taxon>
        <taxon>Agaricomycotina</taxon>
        <taxon>Agaricomycetes</taxon>
        <taxon>Agaricomycetidae</taxon>
        <taxon>Agaricales</taxon>
        <taxon>Marasmiineae</taxon>
        <taxon>Mycenaceae</taxon>
        <taxon>Mycena</taxon>
    </lineage>
</organism>
<keyword evidence="2" id="KW-1185">Reference proteome</keyword>
<name>A0A8H6SJH5_9AGAR</name>
<accession>A0A8H6SJH5</accession>
<dbReference type="AlphaFoldDB" id="A0A8H6SJH5"/>
<reference evidence="1" key="1">
    <citation type="submission" date="2020-05" db="EMBL/GenBank/DDBJ databases">
        <title>Mycena genomes resolve the evolution of fungal bioluminescence.</title>
        <authorList>
            <person name="Tsai I.J."/>
        </authorList>
    </citation>
    <scope>NUCLEOTIDE SEQUENCE</scope>
    <source>
        <strain evidence="1">171206Taipei</strain>
    </source>
</reference>
<dbReference type="Proteomes" id="UP000636479">
    <property type="component" value="Unassembled WGS sequence"/>
</dbReference>
<dbReference type="RefSeq" id="XP_037218830.1">
    <property type="nucleotide sequence ID" value="XM_037365588.1"/>
</dbReference>
<dbReference type="GeneID" id="59348104"/>
<protein>
    <submittedName>
        <fullName evidence="1">Uncharacterized protein</fullName>
    </submittedName>
</protein>
<sequence>MWGPTTRLYILRGFVPQQSSRQIYSSAPRQIQRQNHAQGIESKVAEFYERHRGRRIGKWIVPELIDLVKSTHESDQRLGLEEKLAITNKRLDALTIADTEISKKLEALAMMIEDMLTADARRDQHIATLNTEIATLTSKIATLADIVVSIAEPLVVKAALTTFNVASIIQAAAKDPTTFHSNLVFLHSSGLITRGILQQDQVPQTVEGCIKLASDLLLPPAIIKEPTRVLSNQQMLDVFKLIVREGSLKQIRDTSAHQQQLSTFCNLVRLRHESGPKVISSVMNAHWDRAEWLWLGLWGKASHTFSAHQQQYSEEDYDLTQLGLLSPIILNISEIS</sequence>